<dbReference type="RefSeq" id="WP_183911675.1">
    <property type="nucleotide sequence ID" value="NZ_JACHXZ010000007.1"/>
</dbReference>
<dbReference type="GO" id="GO:0046872">
    <property type="term" value="F:metal ion binding"/>
    <property type="evidence" value="ECO:0007669"/>
    <property type="project" value="UniProtKB-KW"/>
</dbReference>
<dbReference type="GO" id="GO:0004222">
    <property type="term" value="F:metalloendopeptidase activity"/>
    <property type="evidence" value="ECO:0007669"/>
    <property type="project" value="TreeGrafter"/>
</dbReference>
<dbReference type="AlphaFoldDB" id="A0A839UXX4"/>
<dbReference type="Gene3D" id="2.70.70.10">
    <property type="entry name" value="Glucose Permease (Domain IIA)"/>
    <property type="match status" value="1"/>
</dbReference>
<keyword evidence="4" id="KW-0479">Metal-binding</keyword>
<dbReference type="Pfam" id="PF04225">
    <property type="entry name" value="LysM_OapA"/>
    <property type="match status" value="1"/>
</dbReference>
<dbReference type="Proteomes" id="UP000559987">
    <property type="component" value="Unassembled WGS sequence"/>
</dbReference>
<dbReference type="CDD" id="cd12797">
    <property type="entry name" value="M23_peptidase"/>
    <property type="match status" value="1"/>
</dbReference>
<dbReference type="SUPFAM" id="SSF51261">
    <property type="entry name" value="Duplicated hybrid motif"/>
    <property type="match status" value="1"/>
</dbReference>
<dbReference type="Pfam" id="PF19425">
    <property type="entry name" value="Csd3_N2"/>
    <property type="match status" value="1"/>
</dbReference>
<comment type="cofactor">
    <cofactor evidence="1">
        <name>Zn(2+)</name>
        <dbReference type="ChEBI" id="CHEBI:29105"/>
    </cofactor>
</comment>
<keyword evidence="6" id="KW-0862">Zinc</keyword>
<evidence type="ECO:0000259" key="9">
    <source>
        <dbReference type="Pfam" id="PF04225"/>
    </source>
</evidence>
<comment type="subcellular location">
    <subcellularLocation>
        <location evidence="2">Cell envelope</location>
    </subcellularLocation>
</comment>
<reference evidence="11 12" key="1">
    <citation type="submission" date="2020-08" db="EMBL/GenBank/DDBJ databases">
        <title>Genomic Encyclopedia of Type Strains, Phase III (KMG-III): the genomes of soil and plant-associated and newly described type strains.</title>
        <authorList>
            <person name="Whitman W."/>
        </authorList>
    </citation>
    <scope>NUCLEOTIDE SEQUENCE [LARGE SCALE GENOMIC DNA]</scope>
    <source>
        <strain evidence="11 12">CECT 8571</strain>
    </source>
</reference>
<gene>
    <name evidence="11" type="ORF">FHS30_003398</name>
</gene>
<evidence type="ECO:0000256" key="3">
    <source>
        <dbReference type="ARBA" id="ARBA00022670"/>
    </source>
</evidence>
<feature type="domain" description="Opacity-associated protein A LysM-like" evidence="9">
    <location>
        <begin position="91"/>
        <end position="172"/>
    </location>
</feature>
<evidence type="ECO:0000259" key="8">
    <source>
        <dbReference type="Pfam" id="PF01551"/>
    </source>
</evidence>
<evidence type="ECO:0000259" key="10">
    <source>
        <dbReference type="Pfam" id="PF19425"/>
    </source>
</evidence>
<dbReference type="InterPro" id="IPR045834">
    <property type="entry name" value="Csd3_N2"/>
</dbReference>
<dbReference type="GO" id="GO:0042834">
    <property type="term" value="F:peptidoglycan binding"/>
    <property type="evidence" value="ECO:0007669"/>
    <property type="project" value="InterPro"/>
</dbReference>
<evidence type="ECO:0000256" key="6">
    <source>
        <dbReference type="ARBA" id="ARBA00022833"/>
    </source>
</evidence>
<comment type="caution">
    <text evidence="11">The sequence shown here is derived from an EMBL/GenBank/DDBJ whole genome shotgun (WGS) entry which is preliminary data.</text>
</comment>
<dbReference type="PANTHER" id="PTHR21666">
    <property type="entry name" value="PEPTIDASE-RELATED"/>
    <property type="match status" value="1"/>
</dbReference>
<accession>A0A839UXX4</accession>
<evidence type="ECO:0000313" key="11">
    <source>
        <dbReference type="EMBL" id="MBB3170175.1"/>
    </source>
</evidence>
<dbReference type="EMBL" id="JACHXZ010000007">
    <property type="protein sequence ID" value="MBB3170175.1"/>
    <property type="molecule type" value="Genomic_DNA"/>
</dbReference>
<keyword evidence="5 11" id="KW-0378">Hydrolase</keyword>
<dbReference type="FunFam" id="2.70.70.10:FF:000002">
    <property type="entry name" value="Murein DD-endopeptidase MepM"/>
    <property type="match status" value="1"/>
</dbReference>
<evidence type="ECO:0000256" key="5">
    <source>
        <dbReference type="ARBA" id="ARBA00022801"/>
    </source>
</evidence>
<organism evidence="11 12">
    <name type="scientific">Simiduia aestuariiviva</name>
    <dbReference type="NCBI Taxonomy" id="1510459"/>
    <lineage>
        <taxon>Bacteria</taxon>
        <taxon>Pseudomonadati</taxon>
        <taxon>Pseudomonadota</taxon>
        <taxon>Gammaproteobacteria</taxon>
        <taxon>Cellvibrionales</taxon>
        <taxon>Cellvibrionaceae</taxon>
        <taxon>Simiduia</taxon>
    </lineage>
</organism>
<sequence length="456" mass="50407">MEATEKQRKNNKKPRYPIGHLLTAGALGAALLISLLLPSESAIATKHATLTLELPLSKSEPIALDDTPITATETSALPLESAEYTTPEPAWQDFTVRSGDNLSLIFQRAGLNDRVMYEVIANKEASDSLKRLHPGQVLSFQVAADGKLDSLKYQTNRLSHELYRRTDTGFERDLITRTPDLITAFRHADINSSLFLAGQSAGMEPSLIMELANIFGWDIDFALDIRAGDSFSVVYQERYLDGEKLDNGAILAAEFVNQGKKFRAVRYEDEKGNAHYYTPEGDSMRKEFLRTPVDFARISSHFNLRRKHPVLHSIRAHKGTDYAASRGTPIRATGDGKVIHAGRKGGYGNAVIIQHGQTYRTLYAHMSKFARGVRNGSRIKQGQIIGYVGSTGLATGPHLHYEFYVNGAVRNPVTVPLPKANAIARSELARFHAQTSTALAALEDYQRTSQLAQLGR</sequence>
<dbReference type="InterPro" id="IPR011055">
    <property type="entry name" value="Dup_hybrid_motif"/>
</dbReference>
<evidence type="ECO:0000256" key="1">
    <source>
        <dbReference type="ARBA" id="ARBA00001947"/>
    </source>
</evidence>
<evidence type="ECO:0000313" key="12">
    <source>
        <dbReference type="Proteomes" id="UP000559987"/>
    </source>
</evidence>
<dbReference type="InterPro" id="IPR050570">
    <property type="entry name" value="Cell_wall_metabolism_enzyme"/>
</dbReference>
<dbReference type="Pfam" id="PF01551">
    <property type="entry name" value="Peptidase_M23"/>
    <property type="match status" value="1"/>
</dbReference>
<keyword evidence="7" id="KW-0482">Metalloprotease</keyword>
<feature type="domain" description="Csd3-like second N-terminal" evidence="10">
    <location>
        <begin position="188"/>
        <end position="303"/>
    </location>
</feature>
<keyword evidence="12" id="KW-1185">Reference proteome</keyword>
<feature type="domain" description="M23ase beta-sheet core" evidence="8">
    <location>
        <begin position="316"/>
        <end position="412"/>
    </location>
</feature>
<keyword evidence="3" id="KW-0645">Protease</keyword>
<dbReference type="GO" id="GO:0030313">
    <property type="term" value="C:cell envelope"/>
    <property type="evidence" value="ECO:0007669"/>
    <property type="project" value="UniProtKB-SubCell"/>
</dbReference>
<protein>
    <submittedName>
        <fullName evidence="11">Murein DD-endopeptidase MepM/ murein hydrolase activator NlpD</fullName>
    </submittedName>
</protein>
<dbReference type="InterPro" id="IPR007340">
    <property type="entry name" value="LysM_Opacity-associatedA"/>
</dbReference>
<dbReference type="GO" id="GO:0006508">
    <property type="term" value="P:proteolysis"/>
    <property type="evidence" value="ECO:0007669"/>
    <property type="project" value="UniProtKB-KW"/>
</dbReference>
<evidence type="ECO:0000256" key="7">
    <source>
        <dbReference type="ARBA" id="ARBA00023049"/>
    </source>
</evidence>
<evidence type="ECO:0000256" key="4">
    <source>
        <dbReference type="ARBA" id="ARBA00022723"/>
    </source>
</evidence>
<name>A0A839UXX4_9GAMM</name>
<evidence type="ECO:0000256" key="2">
    <source>
        <dbReference type="ARBA" id="ARBA00004196"/>
    </source>
</evidence>
<dbReference type="Gene3D" id="3.10.450.350">
    <property type="match status" value="2"/>
</dbReference>
<dbReference type="PANTHER" id="PTHR21666:SF288">
    <property type="entry name" value="CELL DIVISION PROTEIN YTFB"/>
    <property type="match status" value="1"/>
</dbReference>
<proteinExistence type="predicted"/>
<dbReference type="InterPro" id="IPR016047">
    <property type="entry name" value="M23ase_b-sheet_dom"/>
</dbReference>